<dbReference type="STRING" id="294671.YLM1_1482"/>
<proteinExistence type="inferred from homology"/>
<dbReference type="PATRIC" id="fig|294671.3.peg.1543"/>
<evidence type="ECO:0000256" key="2">
    <source>
        <dbReference type="ARBA" id="ARBA00004746"/>
    </source>
</evidence>
<evidence type="ECO:0000256" key="10">
    <source>
        <dbReference type="RuleBase" id="RU003693"/>
    </source>
</evidence>
<dbReference type="AlphaFoldDB" id="A0A126R238"/>
<dbReference type="InterPro" id="IPR050087">
    <property type="entry name" value="AON_synthase_class-II"/>
</dbReference>
<reference evidence="14" key="2">
    <citation type="submission" date="2016-02" db="EMBL/GenBank/DDBJ databases">
        <title>The draft genome sequence of the rumen methanogen Methanobrevibacter olleyae YLM1.</title>
        <authorList>
            <consortium name="New Zealand Agricultural Greenhouse Gas Research Centre/Pastoral Greenhouse Gas Research Consortium"/>
            <person name="Kelly W.J."/>
            <person name="Li D."/>
            <person name="Lambie S.C."/>
            <person name="Attwood G.T."/>
            <person name="Altermann E."/>
            <person name="Leahy S.C."/>
        </authorList>
    </citation>
    <scope>NUCLEOTIDE SEQUENCE [LARGE SCALE GENOMIC DNA]</scope>
    <source>
        <strain evidence="14">YLM1</strain>
    </source>
</reference>
<dbReference type="Proteomes" id="UP000183442">
    <property type="component" value="Unassembled WGS sequence"/>
</dbReference>
<comment type="pathway">
    <text evidence="2 10">Cofactor biosynthesis; biotin biosynthesis.</text>
</comment>
<dbReference type="KEGG" id="mol:YLM1_1482"/>
<dbReference type="GO" id="GO:0030170">
    <property type="term" value="F:pyridoxal phosphate binding"/>
    <property type="evidence" value="ECO:0007669"/>
    <property type="project" value="InterPro"/>
</dbReference>
<comment type="subunit">
    <text evidence="4 10">Homodimer.</text>
</comment>
<evidence type="ECO:0000256" key="9">
    <source>
        <dbReference type="PIRSR" id="PIRSR604723-51"/>
    </source>
</evidence>
<dbReference type="InterPro" id="IPR004839">
    <property type="entry name" value="Aminotransferase_I/II_large"/>
</dbReference>
<evidence type="ECO:0000256" key="7">
    <source>
        <dbReference type="ARBA" id="ARBA00022898"/>
    </source>
</evidence>
<dbReference type="GO" id="GO:0008710">
    <property type="term" value="F:8-amino-7-oxononanoate synthase activity"/>
    <property type="evidence" value="ECO:0007669"/>
    <property type="project" value="UniProtKB-UniRule"/>
</dbReference>
<keyword evidence="5 10" id="KW-0808">Transferase</keyword>
<feature type="domain" description="Aminotransferase class I/classII large" evidence="11">
    <location>
        <begin position="45"/>
        <end position="390"/>
    </location>
</feature>
<comment type="similarity">
    <text evidence="3 10">Belongs to the class-II pyridoxal-phosphate-dependent aminotransferase family. BioF subfamily.</text>
</comment>
<dbReference type="InterPro" id="IPR001917">
    <property type="entry name" value="Aminotrans_II_pyridoxalP_BS"/>
</dbReference>
<protein>
    <recommendedName>
        <fullName evidence="10">8-amino-7-ketopelargonate synthase</fullName>
        <ecNumber evidence="10">2.3.1.47</ecNumber>
    </recommendedName>
</protein>
<reference evidence="15" key="3">
    <citation type="submission" date="2016-10" db="EMBL/GenBank/DDBJ databases">
        <authorList>
            <person name="Varghese N."/>
        </authorList>
    </citation>
    <scope>NUCLEOTIDE SEQUENCE [LARGE SCALE GENOMIC DNA]</scope>
    <source>
        <strain evidence="15">DSM 16632</strain>
    </source>
</reference>
<dbReference type="InterPro" id="IPR015424">
    <property type="entry name" value="PyrdxlP-dep_Trfase"/>
</dbReference>
<dbReference type="InterPro" id="IPR015422">
    <property type="entry name" value="PyrdxlP-dep_Trfase_small"/>
</dbReference>
<evidence type="ECO:0000313" key="15">
    <source>
        <dbReference type="Proteomes" id="UP000183442"/>
    </source>
</evidence>
<evidence type="ECO:0000256" key="6">
    <source>
        <dbReference type="ARBA" id="ARBA00022756"/>
    </source>
</evidence>
<name>A0A126R238_METOL</name>
<dbReference type="SUPFAM" id="SSF53383">
    <property type="entry name" value="PLP-dependent transferases"/>
    <property type="match status" value="1"/>
</dbReference>
<dbReference type="EMBL" id="FOTL01000028">
    <property type="protein sequence ID" value="SFL68754.1"/>
    <property type="molecule type" value="Genomic_DNA"/>
</dbReference>
<dbReference type="PROSITE" id="PS00599">
    <property type="entry name" value="AA_TRANSFER_CLASS_2"/>
    <property type="match status" value="1"/>
</dbReference>
<evidence type="ECO:0000256" key="1">
    <source>
        <dbReference type="ARBA" id="ARBA00001933"/>
    </source>
</evidence>
<sequence>MNQNLENKLKEELYELKNHNLNRTIDDLRFINPTKAMNKDGMEYLVFGTNNYLGLTHHPDVIEASKEANDYGTGSTGSRLTTGASFGIRELEKNISEFKSTESALIFNTGYMANLGVIYALAKENDIIFSDQLNHASIIDGTKISKAKVKVYKHKDTVDLENLILDELKSNKELNLFIVTDGVFSMDGDIAPLPELVEIANKYDCCLIIDDAHATGVIGKNGKGTVEYFKDKTGKDLSKYVDLQIGTLSKALASEGGFVTGKQFYIDYLINKSRPFIFSTALSPSTIASANTALKLLKENSKRYLNDLNENTKLMRKLLNNGGLTVVDGETPIIPIIIGPTDLTNKFSKELEKEGILVSAIRPPSVPKGESRLRLTVIATHTKKEIEFTAKTIIKIWNKLKKENMEIKLNE</sequence>
<evidence type="ECO:0000256" key="4">
    <source>
        <dbReference type="ARBA" id="ARBA00011738"/>
    </source>
</evidence>
<organism evidence="12 14">
    <name type="scientific">Methanobrevibacter olleyae</name>
    <dbReference type="NCBI Taxonomy" id="294671"/>
    <lineage>
        <taxon>Archaea</taxon>
        <taxon>Methanobacteriati</taxon>
        <taxon>Methanobacteriota</taxon>
        <taxon>Methanomada group</taxon>
        <taxon>Methanobacteria</taxon>
        <taxon>Methanobacteriales</taxon>
        <taxon>Methanobacteriaceae</taxon>
        <taxon>Methanobrevibacter</taxon>
    </lineage>
</organism>
<dbReference type="CDD" id="cd06454">
    <property type="entry name" value="KBL_like"/>
    <property type="match status" value="1"/>
</dbReference>
<evidence type="ECO:0000256" key="8">
    <source>
        <dbReference type="ARBA" id="ARBA00047715"/>
    </source>
</evidence>
<reference evidence="12 14" key="1">
    <citation type="journal article" date="2016" name="Genome Announc.">
        <title>Draft Genome Sequence of the Rumen Methanogen Methanobrevibacter olleyae YLM1.</title>
        <authorList>
            <person name="Kelly W.J."/>
            <person name="Li D."/>
            <person name="Lambie S.C."/>
            <person name="Cox F."/>
            <person name="Attwood G.T."/>
            <person name="Altermann E."/>
            <person name="Leahy S.C."/>
        </authorList>
    </citation>
    <scope>NUCLEOTIDE SEQUENCE [LARGE SCALE GENOMIC DNA]</scope>
    <source>
        <strain evidence="12 14">YLM1</strain>
    </source>
</reference>
<gene>
    <name evidence="13" type="ORF">SAMN02910297_01506</name>
    <name evidence="12" type="ORF">YLM1_1482</name>
</gene>
<comment type="catalytic activity">
    <reaction evidence="8 10">
        <text>6-carboxyhexanoyl-[ACP] + L-alanine + H(+) = (8S)-8-amino-7-oxononanoate + holo-[ACP] + CO2</text>
        <dbReference type="Rhea" id="RHEA:42288"/>
        <dbReference type="Rhea" id="RHEA-COMP:9685"/>
        <dbReference type="Rhea" id="RHEA-COMP:9955"/>
        <dbReference type="ChEBI" id="CHEBI:15378"/>
        <dbReference type="ChEBI" id="CHEBI:16526"/>
        <dbReference type="ChEBI" id="CHEBI:57972"/>
        <dbReference type="ChEBI" id="CHEBI:64479"/>
        <dbReference type="ChEBI" id="CHEBI:78846"/>
        <dbReference type="ChEBI" id="CHEBI:149468"/>
        <dbReference type="EC" id="2.3.1.47"/>
    </reaction>
</comment>
<dbReference type="OrthoDB" id="9071at2157"/>
<comment type="cofactor">
    <cofactor evidence="1 9 10">
        <name>pyridoxal 5'-phosphate</name>
        <dbReference type="ChEBI" id="CHEBI:597326"/>
    </cofactor>
</comment>
<evidence type="ECO:0000256" key="3">
    <source>
        <dbReference type="ARBA" id="ARBA00010008"/>
    </source>
</evidence>
<dbReference type="GeneID" id="28489800"/>
<dbReference type="Gene3D" id="3.40.640.10">
    <property type="entry name" value="Type I PLP-dependent aspartate aminotransferase-like (Major domain)"/>
    <property type="match status" value="1"/>
</dbReference>
<evidence type="ECO:0000313" key="12">
    <source>
        <dbReference type="EMBL" id="AMK16039.1"/>
    </source>
</evidence>
<dbReference type="NCBIfam" id="TIGR00858">
    <property type="entry name" value="bioF"/>
    <property type="match status" value="1"/>
</dbReference>
<dbReference type="InterPro" id="IPR015421">
    <property type="entry name" value="PyrdxlP-dep_Trfase_major"/>
</dbReference>
<dbReference type="RefSeq" id="WP_067147977.1">
    <property type="nucleotide sequence ID" value="NZ_CP014265.1"/>
</dbReference>
<dbReference type="Gene3D" id="3.90.1150.10">
    <property type="entry name" value="Aspartate Aminotransferase, domain 1"/>
    <property type="match status" value="1"/>
</dbReference>
<evidence type="ECO:0000313" key="13">
    <source>
        <dbReference type="EMBL" id="SFL68754.1"/>
    </source>
</evidence>
<keyword evidence="14" id="KW-1185">Reference proteome</keyword>
<evidence type="ECO:0000259" key="11">
    <source>
        <dbReference type="Pfam" id="PF00155"/>
    </source>
</evidence>
<dbReference type="Pfam" id="PF00155">
    <property type="entry name" value="Aminotran_1_2"/>
    <property type="match status" value="1"/>
</dbReference>
<feature type="modified residue" description="N6-(pyridoxal phosphate)lysine" evidence="9">
    <location>
        <position position="250"/>
    </location>
</feature>
<evidence type="ECO:0000313" key="14">
    <source>
        <dbReference type="Proteomes" id="UP000066376"/>
    </source>
</evidence>
<keyword evidence="6" id="KW-0093">Biotin biosynthesis</keyword>
<dbReference type="PANTHER" id="PTHR13693">
    <property type="entry name" value="CLASS II AMINOTRANSFERASE/8-AMINO-7-OXONONANOATE SYNTHASE"/>
    <property type="match status" value="1"/>
</dbReference>
<evidence type="ECO:0000256" key="5">
    <source>
        <dbReference type="ARBA" id="ARBA00022679"/>
    </source>
</evidence>
<keyword evidence="7 9" id="KW-0663">Pyridoxal phosphate</keyword>
<dbReference type="EC" id="2.3.1.47" evidence="10"/>
<accession>A0A126R238</accession>
<dbReference type="GO" id="GO:0009102">
    <property type="term" value="P:biotin biosynthetic process"/>
    <property type="evidence" value="ECO:0007669"/>
    <property type="project" value="UniProtKB-UniRule"/>
</dbReference>
<dbReference type="Proteomes" id="UP000066376">
    <property type="component" value="Chromosome"/>
</dbReference>
<dbReference type="EMBL" id="CP014265">
    <property type="protein sequence ID" value="AMK16039.1"/>
    <property type="molecule type" value="Genomic_DNA"/>
</dbReference>
<comment type="function">
    <text evidence="10">Catalyzes the decarboxylative condensation of pimeloyl-[acyl-carrier protein] and L-alanine to produce 8-amino-7-oxononanoate (AON), [acyl-carrier protein], and carbon dioxide.</text>
</comment>
<dbReference type="UniPathway" id="UPA00078"/>
<dbReference type="PANTHER" id="PTHR13693:SF77">
    <property type="entry name" value="8-AMINO-7-OXONONANOATE SYNTHASE"/>
    <property type="match status" value="1"/>
</dbReference>
<reference evidence="13" key="4">
    <citation type="submission" date="2016-10" db="EMBL/GenBank/DDBJ databases">
        <authorList>
            <person name="de Groot N.N."/>
        </authorList>
    </citation>
    <scope>NUCLEOTIDE SEQUENCE [LARGE SCALE GENOMIC DNA]</scope>
    <source>
        <strain evidence="13">DSM 16632</strain>
    </source>
</reference>
<dbReference type="InterPro" id="IPR004723">
    <property type="entry name" value="AONS_Archaea/Proteobacteria"/>
</dbReference>